<evidence type="ECO:0000313" key="1">
    <source>
        <dbReference type="EMBL" id="KAF0920762.1"/>
    </source>
</evidence>
<keyword evidence="2" id="KW-1185">Reference proteome</keyword>
<dbReference type="EMBL" id="SPHZ02000005">
    <property type="protein sequence ID" value="KAF0920762.1"/>
    <property type="molecule type" value="Genomic_DNA"/>
</dbReference>
<organism evidence="1 2">
    <name type="scientific">Oryza meyeriana var. granulata</name>
    <dbReference type="NCBI Taxonomy" id="110450"/>
    <lineage>
        <taxon>Eukaryota</taxon>
        <taxon>Viridiplantae</taxon>
        <taxon>Streptophyta</taxon>
        <taxon>Embryophyta</taxon>
        <taxon>Tracheophyta</taxon>
        <taxon>Spermatophyta</taxon>
        <taxon>Magnoliopsida</taxon>
        <taxon>Liliopsida</taxon>
        <taxon>Poales</taxon>
        <taxon>Poaceae</taxon>
        <taxon>BOP clade</taxon>
        <taxon>Oryzoideae</taxon>
        <taxon>Oryzeae</taxon>
        <taxon>Oryzinae</taxon>
        <taxon>Oryza</taxon>
        <taxon>Oryza meyeriana</taxon>
    </lineage>
</organism>
<gene>
    <name evidence="1" type="ORF">E2562_036845</name>
</gene>
<dbReference type="OrthoDB" id="615416at2759"/>
<protein>
    <submittedName>
        <fullName evidence="1">Uncharacterized protein</fullName>
    </submittedName>
</protein>
<proteinExistence type="predicted"/>
<dbReference type="Proteomes" id="UP000479710">
    <property type="component" value="Unassembled WGS sequence"/>
</dbReference>
<accession>A0A6G1E8H0</accession>
<reference evidence="1 2" key="1">
    <citation type="submission" date="2019-11" db="EMBL/GenBank/DDBJ databases">
        <title>Whole genome sequence of Oryza granulata.</title>
        <authorList>
            <person name="Li W."/>
        </authorList>
    </citation>
    <scope>NUCLEOTIDE SEQUENCE [LARGE SCALE GENOMIC DNA]</scope>
    <source>
        <strain evidence="2">cv. Menghai</strain>
        <tissue evidence="1">Leaf</tissue>
    </source>
</reference>
<sequence length="304" mass="32956">MEKPQCEQMALMVPEILLLVATSEGVLTSIERACSLFEDAPGSPKSSTDGSEDSLEFDVLVDSTSGGKYNCGVPFDTTGGGERSFGFGVPMDITGGGEGSFGPGVPLDTTGDEQYTFGVPMDTSGGVEHTDDHGKATNVTPDHEGHKAGSIDYWANTLASAFAPDGPLTAAHREITRLVTLHGVGVHLLNLCLVLHDFPRGEEAAWQRWREHHEAVVPRAHDALLRLSSATSAIAVAEDFLRLRSVLSPRQNDWPSEAKRLVRDARRDIGEARDAVMLMRDAVVREFFETWMILKRSPPLQASC</sequence>
<evidence type="ECO:0000313" key="2">
    <source>
        <dbReference type="Proteomes" id="UP000479710"/>
    </source>
</evidence>
<dbReference type="AlphaFoldDB" id="A0A6G1E8H0"/>
<comment type="caution">
    <text evidence="1">The sequence shown here is derived from an EMBL/GenBank/DDBJ whole genome shotgun (WGS) entry which is preliminary data.</text>
</comment>
<name>A0A6G1E8H0_9ORYZ</name>